<dbReference type="InterPro" id="IPR014756">
    <property type="entry name" value="Ig_E-set"/>
</dbReference>
<dbReference type="InterPro" id="IPR050779">
    <property type="entry name" value="Transglutaminase"/>
</dbReference>
<dbReference type="Gene3D" id="3.90.260.10">
    <property type="entry name" value="Transglutaminase-like"/>
    <property type="match status" value="1"/>
</dbReference>
<evidence type="ECO:0000259" key="3">
    <source>
        <dbReference type="SMART" id="SM00460"/>
    </source>
</evidence>
<name>A0A8K0JU60_LADFU</name>
<keyword evidence="5" id="KW-1185">Reference proteome</keyword>
<evidence type="ECO:0000313" key="5">
    <source>
        <dbReference type="Proteomes" id="UP000792457"/>
    </source>
</evidence>
<dbReference type="PANTHER" id="PTHR11590:SF40">
    <property type="entry name" value="HEMOCYTE PROTEIN-GLUTAMINE GAMMA-GLUTAMYLTRANSFERASE-LIKE PROTEIN"/>
    <property type="match status" value="1"/>
</dbReference>
<comment type="similarity">
    <text evidence="1">Belongs to the transglutaminase superfamily. Transglutaminase family.</text>
</comment>
<organism evidence="4 5">
    <name type="scientific">Ladona fulva</name>
    <name type="common">Scarce chaser dragonfly</name>
    <name type="synonym">Libellula fulva</name>
    <dbReference type="NCBI Taxonomy" id="123851"/>
    <lineage>
        <taxon>Eukaryota</taxon>
        <taxon>Metazoa</taxon>
        <taxon>Ecdysozoa</taxon>
        <taxon>Arthropoda</taxon>
        <taxon>Hexapoda</taxon>
        <taxon>Insecta</taxon>
        <taxon>Pterygota</taxon>
        <taxon>Palaeoptera</taxon>
        <taxon>Odonata</taxon>
        <taxon>Epiprocta</taxon>
        <taxon>Anisoptera</taxon>
        <taxon>Libelluloidea</taxon>
        <taxon>Libellulidae</taxon>
        <taxon>Ladona</taxon>
    </lineage>
</organism>
<gene>
    <name evidence="4" type="ORF">J437_LFUL000838</name>
</gene>
<dbReference type="GO" id="GO:0003810">
    <property type="term" value="F:protein-glutamine gamma-glutamyltransferase activity"/>
    <property type="evidence" value="ECO:0007669"/>
    <property type="project" value="TreeGrafter"/>
</dbReference>
<dbReference type="InterPro" id="IPR001102">
    <property type="entry name" value="Transglutaminase_N"/>
</dbReference>
<dbReference type="Proteomes" id="UP000792457">
    <property type="component" value="Unassembled WGS sequence"/>
</dbReference>
<dbReference type="AlphaFoldDB" id="A0A8K0JU60"/>
<feature type="compositionally biased region" description="Basic and acidic residues" evidence="2">
    <location>
        <begin position="425"/>
        <end position="445"/>
    </location>
</feature>
<dbReference type="PANTHER" id="PTHR11590">
    <property type="entry name" value="PROTEIN-GLUTAMINE GAMMA-GLUTAMYLTRANSFERASE"/>
    <property type="match status" value="1"/>
</dbReference>
<sequence>MSQPEVVESVDFLFDKNAAKHRTNKFEQPKEGNMKVVLRRGQPFTVKINMRGTTIMKSNIWVVFTLGSSPNTDVGTKGMAKINFKKQATEDKPTGWDAFIKKTEGNSHFVQVNSPSNTPVSLWNFHIEIETEKGNKALFSAPNSIWILFNPWMEADLVHMSETELLNEYVLSDVGKVWRGSKVHDAKGYPWVYGQFDEYVLPVCMTILKQVPESERGDPIKVVRTISKMVRTSPFAWTGSIAILEEYYRTNTGVKWGQCWVFATLVTTICRALGIPCRNVTNFESAHDTNGSCTIEYYLDKNNKPINPTKRNESIWNFHVWNDVWMARPDLPKGYGGWQAIDATPQEKSDGYYQCGPASVEAIRNGSINLKYDVPFIVAEVNADILYLKEDPNSETGYRKVDQYQRNVGQGLFTKKPGKYDPNGESDREDVMNQYKHPEGIFDKG</sequence>
<dbReference type="SMART" id="SM00460">
    <property type="entry name" value="TGc"/>
    <property type="match status" value="1"/>
</dbReference>
<feature type="region of interest" description="Disordered" evidence="2">
    <location>
        <begin position="409"/>
        <end position="445"/>
    </location>
</feature>
<dbReference type="SUPFAM" id="SSF54001">
    <property type="entry name" value="Cysteine proteinases"/>
    <property type="match status" value="1"/>
</dbReference>
<dbReference type="InterPro" id="IPR002931">
    <property type="entry name" value="Transglutaminase-like"/>
</dbReference>
<dbReference type="EMBL" id="KZ308135">
    <property type="protein sequence ID" value="KAG8222476.1"/>
    <property type="molecule type" value="Genomic_DNA"/>
</dbReference>
<evidence type="ECO:0000256" key="2">
    <source>
        <dbReference type="SAM" id="MobiDB-lite"/>
    </source>
</evidence>
<dbReference type="Gene3D" id="2.60.40.10">
    <property type="entry name" value="Immunoglobulins"/>
    <property type="match status" value="1"/>
</dbReference>
<accession>A0A8K0JU60</accession>
<dbReference type="OrthoDB" id="437511at2759"/>
<feature type="domain" description="Transglutaminase-like" evidence="3">
    <location>
        <begin position="251"/>
        <end position="345"/>
    </location>
</feature>
<evidence type="ECO:0000256" key="1">
    <source>
        <dbReference type="ARBA" id="ARBA00005968"/>
    </source>
</evidence>
<comment type="caution">
    <text evidence="4">The sequence shown here is derived from an EMBL/GenBank/DDBJ whole genome shotgun (WGS) entry which is preliminary data.</text>
</comment>
<evidence type="ECO:0000313" key="4">
    <source>
        <dbReference type="EMBL" id="KAG8222476.1"/>
    </source>
</evidence>
<reference evidence="4" key="2">
    <citation type="submission" date="2017-10" db="EMBL/GenBank/DDBJ databases">
        <title>Ladona fulva Genome sequencing and assembly.</title>
        <authorList>
            <person name="Murali S."/>
            <person name="Richards S."/>
            <person name="Bandaranaike D."/>
            <person name="Bellair M."/>
            <person name="Blankenburg K."/>
            <person name="Chao H."/>
            <person name="Dinh H."/>
            <person name="Doddapaneni H."/>
            <person name="Dugan-Rocha S."/>
            <person name="Elkadiri S."/>
            <person name="Gnanaolivu R."/>
            <person name="Hernandez B."/>
            <person name="Skinner E."/>
            <person name="Javaid M."/>
            <person name="Lee S."/>
            <person name="Li M."/>
            <person name="Ming W."/>
            <person name="Munidasa M."/>
            <person name="Muniz J."/>
            <person name="Nguyen L."/>
            <person name="Hughes D."/>
            <person name="Osuji N."/>
            <person name="Pu L.-L."/>
            <person name="Puazo M."/>
            <person name="Qu C."/>
            <person name="Quiroz J."/>
            <person name="Raj R."/>
            <person name="Weissenberger G."/>
            <person name="Xin Y."/>
            <person name="Zou X."/>
            <person name="Han Y."/>
            <person name="Worley K."/>
            <person name="Muzny D."/>
            <person name="Gibbs R."/>
        </authorList>
    </citation>
    <scope>NUCLEOTIDE SEQUENCE</scope>
    <source>
        <strain evidence="4">Sampled in the wild</strain>
    </source>
</reference>
<dbReference type="SUPFAM" id="SSF81296">
    <property type="entry name" value="E set domains"/>
    <property type="match status" value="1"/>
</dbReference>
<dbReference type="Pfam" id="PF00868">
    <property type="entry name" value="Transglut_N"/>
    <property type="match status" value="1"/>
</dbReference>
<proteinExistence type="inferred from homology"/>
<dbReference type="Pfam" id="PF01841">
    <property type="entry name" value="Transglut_core"/>
    <property type="match status" value="1"/>
</dbReference>
<dbReference type="InterPro" id="IPR013783">
    <property type="entry name" value="Ig-like_fold"/>
</dbReference>
<dbReference type="InterPro" id="IPR038765">
    <property type="entry name" value="Papain-like_cys_pep_sf"/>
</dbReference>
<reference evidence="4" key="1">
    <citation type="submission" date="2013-04" db="EMBL/GenBank/DDBJ databases">
        <authorList>
            <person name="Qu J."/>
            <person name="Murali S.C."/>
            <person name="Bandaranaike D."/>
            <person name="Bellair M."/>
            <person name="Blankenburg K."/>
            <person name="Chao H."/>
            <person name="Dinh H."/>
            <person name="Doddapaneni H."/>
            <person name="Downs B."/>
            <person name="Dugan-Rocha S."/>
            <person name="Elkadiri S."/>
            <person name="Gnanaolivu R.D."/>
            <person name="Hernandez B."/>
            <person name="Javaid M."/>
            <person name="Jayaseelan J.C."/>
            <person name="Lee S."/>
            <person name="Li M."/>
            <person name="Ming W."/>
            <person name="Munidasa M."/>
            <person name="Muniz J."/>
            <person name="Nguyen L."/>
            <person name="Ongeri F."/>
            <person name="Osuji N."/>
            <person name="Pu L.-L."/>
            <person name="Puazo M."/>
            <person name="Qu C."/>
            <person name="Quiroz J."/>
            <person name="Raj R."/>
            <person name="Weissenberger G."/>
            <person name="Xin Y."/>
            <person name="Zou X."/>
            <person name="Han Y."/>
            <person name="Richards S."/>
            <person name="Worley K."/>
            <person name="Muzny D."/>
            <person name="Gibbs R."/>
        </authorList>
    </citation>
    <scope>NUCLEOTIDE SEQUENCE</scope>
    <source>
        <strain evidence="4">Sampled in the wild</strain>
    </source>
</reference>
<dbReference type="InterPro" id="IPR036985">
    <property type="entry name" value="Transglutaminase-like_sf"/>
</dbReference>
<protein>
    <recommendedName>
        <fullName evidence="3">Transglutaminase-like domain-containing protein</fullName>
    </recommendedName>
</protein>